<keyword evidence="12" id="KW-1185">Reference proteome</keyword>
<dbReference type="InterPro" id="IPR048279">
    <property type="entry name" value="MdtK-like"/>
</dbReference>
<dbReference type="GO" id="GO:0005886">
    <property type="term" value="C:plasma membrane"/>
    <property type="evidence" value="ECO:0007669"/>
    <property type="project" value="UniProtKB-SubCell"/>
</dbReference>
<keyword evidence="3" id="KW-0050">Antiport</keyword>
<comment type="caution">
    <text evidence="11">The sequence shown here is derived from an EMBL/GenBank/DDBJ whole genome shotgun (WGS) entry which is preliminary data.</text>
</comment>
<evidence type="ECO:0000256" key="4">
    <source>
        <dbReference type="ARBA" id="ARBA00022475"/>
    </source>
</evidence>
<dbReference type="InterPro" id="IPR050222">
    <property type="entry name" value="MATE_MdtK"/>
</dbReference>
<dbReference type="Proteomes" id="UP000028640">
    <property type="component" value="Unassembled WGS sequence"/>
</dbReference>
<feature type="transmembrane region" description="Helical" evidence="10">
    <location>
        <begin position="360"/>
        <end position="380"/>
    </location>
</feature>
<feature type="transmembrane region" description="Helical" evidence="10">
    <location>
        <begin position="171"/>
        <end position="190"/>
    </location>
</feature>
<dbReference type="GO" id="GO:0006811">
    <property type="term" value="P:monoatomic ion transport"/>
    <property type="evidence" value="ECO:0007669"/>
    <property type="project" value="UniProtKB-KW"/>
</dbReference>
<keyword evidence="8 10" id="KW-0472">Membrane</keyword>
<feature type="transmembrane region" description="Helical" evidence="10">
    <location>
        <begin position="138"/>
        <end position="159"/>
    </location>
</feature>
<organism evidence="11 12">
    <name type="scientific">Ewingella americana (strain ATCC 33852 / DSM 4580 / CCUG 14506 / JCM 5911 / LMG 7869 / NCTC 12157 / CDC 1468-78)</name>
    <dbReference type="NCBI Taxonomy" id="910964"/>
    <lineage>
        <taxon>Bacteria</taxon>
        <taxon>Pseudomonadati</taxon>
        <taxon>Pseudomonadota</taxon>
        <taxon>Gammaproteobacteria</taxon>
        <taxon>Enterobacterales</taxon>
        <taxon>Yersiniaceae</taxon>
        <taxon>Ewingella</taxon>
    </lineage>
</organism>
<dbReference type="PANTHER" id="PTHR43298">
    <property type="entry name" value="MULTIDRUG RESISTANCE PROTEIN NORM-RELATED"/>
    <property type="match status" value="1"/>
</dbReference>
<feature type="transmembrane region" description="Helical" evidence="10">
    <location>
        <begin position="419"/>
        <end position="437"/>
    </location>
</feature>
<dbReference type="STRING" id="910964.GEAM_4140"/>
<evidence type="ECO:0000256" key="1">
    <source>
        <dbReference type="ARBA" id="ARBA00004429"/>
    </source>
</evidence>
<keyword evidence="6 10" id="KW-1133">Transmembrane helix</keyword>
<evidence type="ECO:0000256" key="9">
    <source>
        <dbReference type="ARBA" id="ARBA00031636"/>
    </source>
</evidence>
<sequence length="459" mass="47628">MKRQKREAMLNGPVFKTMMRLALPTIGVLVAQTLVSVAETYYVSFLGTSALVGVSMVFPLWMLMTMMAAGGIGGGVASAVARAAGAGRHADVDALILHAIVIAVAFGLAFSVLVIGFGPHLYAALGGTGEALKSAQTYSIFVFLAAVPIWIVNLLSAVLRGVGNVKVPATVTLVGALVLIPLSPLFIFGLGPFHGFGLAGAGIAISLYYWLAAIVLIRYMASGRSGLHLRRSPLRVDLFRDILKVGILAALGTIQLNIMVLLVTGAVGKFGVEAIGGYGTASRLDYVLIPILFGLGTAVLTMVGTNIGAGQIARARKIAWIGVAASVVITETIGLMVALFPDLWLGLFTHDAAIKQTGALYLHVIAPLYAANAIVFALGFAAQGSGHMWRIFLAGTVRLAIAAGGGWLAVSAFGASLEALFIIVLSGMVISAVICVVTELSGAMWPRTSPDDSAKAQLA</sequence>
<feature type="transmembrane region" description="Helical" evidence="10">
    <location>
        <begin position="392"/>
        <end position="413"/>
    </location>
</feature>
<evidence type="ECO:0000256" key="6">
    <source>
        <dbReference type="ARBA" id="ARBA00022989"/>
    </source>
</evidence>
<dbReference type="PANTHER" id="PTHR43298:SF2">
    <property type="entry name" value="FMN_FAD EXPORTER YEEO-RELATED"/>
    <property type="match status" value="1"/>
</dbReference>
<evidence type="ECO:0000313" key="11">
    <source>
        <dbReference type="EMBL" id="KFC77803.1"/>
    </source>
</evidence>
<gene>
    <name evidence="11" type="ORF">GEAM_4140</name>
</gene>
<dbReference type="EMBL" id="JMPJ01000073">
    <property type="protein sequence ID" value="KFC77803.1"/>
    <property type="molecule type" value="Genomic_DNA"/>
</dbReference>
<keyword evidence="5 10" id="KW-0812">Transmembrane</keyword>
<dbReference type="GO" id="GO:0042910">
    <property type="term" value="F:xenobiotic transmembrane transporter activity"/>
    <property type="evidence" value="ECO:0007669"/>
    <property type="project" value="InterPro"/>
</dbReference>
<feature type="transmembrane region" description="Helical" evidence="10">
    <location>
        <begin position="60"/>
        <end position="83"/>
    </location>
</feature>
<dbReference type="GO" id="GO:0015297">
    <property type="term" value="F:antiporter activity"/>
    <property type="evidence" value="ECO:0007669"/>
    <property type="project" value="UniProtKB-KW"/>
</dbReference>
<evidence type="ECO:0000256" key="8">
    <source>
        <dbReference type="ARBA" id="ARBA00023136"/>
    </source>
</evidence>
<feature type="transmembrane region" description="Helical" evidence="10">
    <location>
        <begin position="287"/>
        <end position="307"/>
    </location>
</feature>
<proteinExistence type="predicted"/>
<feature type="transmembrane region" description="Helical" evidence="10">
    <location>
        <begin position="95"/>
        <end position="118"/>
    </location>
</feature>
<feature type="transmembrane region" description="Helical" evidence="10">
    <location>
        <begin position="196"/>
        <end position="221"/>
    </location>
</feature>
<evidence type="ECO:0000256" key="7">
    <source>
        <dbReference type="ARBA" id="ARBA00023065"/>
    </source>
</evidence>
<dbReference type="PIRSF" id="PIRSF006603">
    <property type="entry name" value="DinF"/>
    <property type="match status" value="1"/>
</dbReference>
<evidence type="ECO:0000313" key="12">
    <source>
        <dbReference type="Proteomes" id="UP000028640"/>
    </source>
</evidence>
<keyword evidence="2" id="KW-0813">Transport</keyword>
<feature type="transmembrane region" description="Helical" evidence="10">
    <location>
        <begin position="242"/>
        <end position="267"/>
    </location>
</feature>
<evidence type="ECO:0000256" key="10">
    <source>
        <dbReference type="SAM" id="Phobius"/>
    </source>
</evidence>
<protein>
    <recommendedName>
        <fullName evidence="9">Multidrug-efflux transporter</fullName>
    </recommendedName>
</protein>
<comment type="subcellular location">
    <subcellularLocation>
        <location evidence="1">Cell inner membrane</location>
        <topology evidence="1">Multi-pass membrane protein</topology>
    </subcellularLocation>
</comment>
<keyword evidence="7" id="KW-0406">Ion transport</keyword>
<keyword evidence="4" id="KW-1003">Cell membrane</keyword>
<feature type="transmembrane region" description="Helical" evidence="10">
    <location>
        <begin position="319"/>
        <end position="340"/>
    </location>
</feature>
<evidence type="ECO:0000256" key="2">
    <source>
        <dbReference type="ARBA" id="ARBA00022448"/>
    </source>
</evidence>
<reference evidence="11 12" key="1">
    <citation type="submission" date="2014-05" db="EMBL/GenBank/DDBJ databases">
        <title>ATOL: Assembling a taxonomically balanced genome-scale reconstruction of the evolutionary history of the Enterobacteriaceae.</title>
        <authorList>
            <person name="Plunkett G.III."/>
            <person name="Neeno-Eckwall E.C."/>
            <person name="Glasner J.D."/>
            <person name="Perna N.T."/>
        </authorList>
    </citation>
    <scope>NUCLEOTIDE SEQUENCE [LARGE SCALE GENOMIC DNA]</scope>
    <source>
        <strain evidence="11 12">ATCC 33852</strain>
    </source>
</reference>
<name>A0A085G258_EWIA3</name>
<evidence type="ECO:0000256" key="5">
    <source>
        <dbReference type="ARBA" id="ARBA00022692"/>
    </source>
</evidence>
<accession>A0A085G258</accession>
<dbReference type="AlphaFoldDB" id="A0A085G258"/>
<dbReference type="InterPro" id="IPR002528">
    <property type="entry name" value="MATE_fam"/>
</dbReference>
<evidence type="ECO:0000256" key="3">
    <source>
        <dbReference type="ARBA" id="ARBA00022449"/>
    </source>
</evidence>
<dbReference type="Pfam" id="PF01554">
    <property type="entry name" value="MatE"/>
    <property type="match status" value="2"/>
</dbReference>
<dbReference type="NCBIfam" id="TIGR00797">
    <property type="entry name" value="matE"/>
    <property type="match status" value="1"/>
</dbReference>
<dbReference type="eggNOG" id="COG0534">
    <property type="taxonomic scope" value="Bacteria"/>
</dbReference>